<dbReference type="GO" id="GO:0005975">
    <property type="term" value="P:carbohydrate metabolic process"/>
    <property type="evidence" value="ECO:0007669"/>
    <property type="project" value="InterPro"/>
</dbReference>
<sequence>MGYDYHGSWSENAGPVAPLTGNEVYNRRNYEATISNDYADVEPSKIILGVPYYGAEWLVENNDPYTNVIPEGSPNTNWVKPVNYEDVHNLFADNNYSIFDEISKTTYVMIPQGSKYKLIWMDTVPSLELKYDFVLEKNLSGIGIWSLGKDGTRIELWNLIEKKFADTTTSVVNEIVVNDFVLFQNYPNPFNPTTTIKFTIPTVGDEYIRPLQTRLVVYDILGREVSTLINQKLLPGKHEIIFDASNLSSGIYFYTLTQRSLRQSRKMILIK</sequence>
<dbReference type="EMBL" id="LNQE01000591">
    <property type="protein sequence ID" value="KUG25838.1"/>
    <property type="molecule type" value="Genomic_DNA"/>
</dbReference>
<protein>
    <recommendedName>
        <fullName evidence="1">GH18 domain-containing protein</fullName>
    </recommendedName>
</protein>
<dbReference type="InterPro" id="IPR001223">
    <property type="entry name" value="Glyco_hydro18_cat"/>
</dbReference>
<reference evidence="2" key="1">
    <citation type="journal article" date="2015" name="Proc. Natl. Acad. Sci. U.S.A.">
        <title>Networks of energetic and metabolic interactions define dynamics in microbial communities.</title>
        <authorList>
            <person name="Embree M."/>
            <person name="Liu J.K."/>
            <person name="Al-Bassam M.M."/>
            <person name="Zengler K."/>
        </authorList>
    </citation>
    <scope>NUCLEOTIDE SEQUENCE</scope>
</reference>
<dbReference type="InterPro" id="IPR029070">
    <property type="entry name" value="Chitinase_insertion_sf"/>
</dbReference>
<dbReference type="Gene3D" id="3.10.50.10">
    <property type="match status" value="1"/>
</dbReference>
<evidence type="ECO:0000313" key="2">
    <source>
        <dbReference type="EMBL" id="KUG25838.1"/>
    </source>
</evidence>
<feature type="domain" description="GH18" evidence="1">
    <location>
        <begin position="1"/>
        <end position="167"/>
    </location>
</feature>
<accession>A0A0W8FYS5</accession>
<dbReference type="AlphaFoldDB" id="A0A0W8FYS5"/>
<proteinExistence type="predicted"/>
<dbReference type="SUPFAM" id="SSF51445">
    <property type="entry name" value="(Trans)glycosidases"/>
    <property type="match status" value="1"/>
</dbReference>
<evidence type="ECO:0000259" key="1">
    <source>
        <dbReference type="PROSITE" id="PS51910"/>
    </source>
</evidence>
<dbReference type="PROSITE" id="PS51910">
    <property type="entry name" value="GH18_2"/>
    <property type="match status" value="1"/>
</dbReference>
<organism evidence="2">
    <name type="scientific">hydrocarbon metagenome</name>
    <dbReference type="NCBI Taxonomy" id="938273"/>
    <lineage>
        <taxon>unclassified sequences</taxon>
        <taxon>metagenomes</taxon>
        <taxon>ecological metagenomes</taxon>
    </lineage>
</organism>
<dbReference type="NCBIfam" id="TIGR04183">
    <property type="entry name" value="Por_Secre_tail"/>
    <property type="match status" value="1"/>
</dbReference>
<dbReference type="Gene3D" id="3.20.20.80">
    <property type="entry name" value="Glycosidases"/>
    <property type="match status" value="1"/>
</dbReference>
<name>A0A0W8FYS5_9ZZZZ</name>
<dbReference type="PANTHER" id="PTHR46073">
    <property type="entry name" value="CHITINASE"/>
    <property type="match status" value="1"/>
</dbReference>
<dbReference type="PANTHER" id="PTHR46073:SF9">
    <property type="entry name" value="GH18 DOMAIN-CONTAINING PROTEIN"/>
    <property type="match status" value="1"/>
</dbReference>
<dbReference type="InterPro" id="IPR026444">
    <property type="entry name" value="Secre_tail"/>
</dbReference>
<dbReference type="Pfam" id="PF18962">
    <property type="entry name" value="Por_Secre_tail"/>
    <property type="match status" value="1"/>
</dbReference>
<dbReference type="InterPro" id="IPR017853">
    <property type="entry name" value="GH"/>
</dbReference>
<dbReference type="Pfam" id="PF00704">
    <property type="entry name" value="Glyco_hydro_18"/>
    <property type="match status" value="1"/>
</dbReference>
<gene>
    <name evidence="2" type="ORF">ASZ90_004329</name>
</gene>
<comment type="caution">
    <text evidence="2">The sequence shown here is derived from an EMBL/GenBank/DDBJ whole genome shotgun (WGS) entry which is preliminary data.</text>
</comment>